<dbReference type="RefSeq" id="WP_130110059.1">
    <property type="nucleotide sequence ID" value="NZ_CP035806.1"/>
</dbReference>
<dbReference type="InterPro" id="IPR002549">
    <property type="entry name" value="AI-2E-like"/>
</dbReference>
<gene>
    <name evidence="10" type="ORF">EVS81_08815</name>
</gene>
<evidence type="ECO:0000256" key="1">
    <source>
        <dbReference type="ARBA" id="ARBA00004651"/>
    </source>
</evidence>
<comment type="similarity">
    <text evidence="2">Belongs to the autoinducer-2 exporter (AI-2E) (TC 2.A.86) family.</text>
</comment>
<feature type="transmembrane region" description="Helical" evidence="9">
    <location>
        <begin position="70"/>
        <end position="87"/>
    </location>
</feature>
<proteinExistence type="inferred from homology"/>
<evidence type="ECO:0000313" key="10">
    <source>
        <dbReference type="EMBL" id="QBE48924.1"/>
    </source>
</evidence>
<name>A0A4P6KHA9_9MICO</name>
<evidence type="ECO:0000256" key="3">
    <source>
        <dbReference type="ARBA" id="ARBA00022448"/>
    </source>
</evidence>
<keyword evidence="4" id="KW-1003">Cell membrane</keyword>
<feature type="transmembrane region" description="Helical" evidence="9">
    <location>
        <begin position="178"/>
        <end position="201"/>
    </location>
</feature>
<feature type="transmembrane region" description="Helical" evidence="9">
    <location>
        <begin position="337"/>
        <end position="359"/>
    </location>
</feature>
<evidence type="ECO:0000256" key="5">
    <source>
        <dbReference type="ARBA" id="ARBA00022692"/>
    </source>
</evidence>
<feature type="transmembrane region" description="Helical" evidence="9">
    <location>
        <begin position="99"/>
        <end position="127"/>
    </location>
</feature>
<feature type="transmembrane region" description="Helical" evidence="9">
    <location>
        <begin position="48"/>
        <end position="64"/>
    </location>
</feature>
<evidence type="ECO:0000256" key="7">
    <source>
        <dbReference type="ARBA" id="ARBA00023136"/>
    </source>
</evidence>
<evidence type="ECO:0000256" key="8">
    <source>
        <dbReference type="SAM" id="MobiDB-lite"/>
    </source>
</evidence>
<organism evidence="10 11">
    <name type="scientific">Leucobacter triazinivorans</name>
    <dbReference type="NCBI Taxonomy" id="1784719"/>
    <lineage>
        <taxon>Bacteria</taxon>
        <taxon>Bacillati</taxon>
        <taxon>Actinomycetota</taxon>
        <taxon>Actinomycetes</taxon>
        <taxon>Micrococcales</taxon>
        <taxon>Microbacteriaceae</taxon>
        <taxon>Leucobacter</taxon>
    </lineage>
</organism>
<feature type="region of interest" description="Disordered" evidence="8">
    <location>
        <begin position="1"/>
        <end position="40"/>
    </location>
</feature>
<feature type="transmembrane region" description="Helical" evidence="9">
    <location>
        <begin position="262"/>
        <end position="284"/>
    </location>
</feature>
<sequence>MTELNRSRFAANASGSQPGRGRGPHERLAAAAARRRAARPQVRRRDPVRILVAIAAAAVALVGVHLMRDIVTPLLLALIVVITVHPVRRRLIARSAPPWLAAAAVIAIAWSVLLAMLVLSVAIVGMFTWVLEAHGPEIASAQGEVGSFLERLGLHSGVDDLVGDWLSPQAALALSSRLALALADIVLAIAFVLMYVVFLALDAQRFDRITTEFGRRRAALLESLRTYAGSIRRFMLVNTVFGVIVAVLDGLLVWALGVPAPFAWAMLAFVTNYIPSIGFLIGLAPPAILAFVLGDWRAGLVVIVGYCIINVVLQSFVQPRFVSRAVRLNLTITFLSVVFWVVVLGPMGAILAVPMTLLARTLILDASEESRFARWITGDEH</sequence>
<dbReference type="PANTHER" id="PTHR21716:SF53">
    <property type="entry name" value="PERMEASE PERM-RELATED"/>
    <property type="match status" value="1"/>
</dbReference>
<dbReference type="KEGG" id="ltr:EVS81_08815"/>
<evidence type="ECO:0000256" key="9">
    <source>
        <dbReference type="SAM" id="Phobius"/>
    </source>
</evidence>
<evidence type="ECO:0000256" key="6">
    <source>
        <dbReference type="ARBA" id="ARBA00022989"/>
    </source>
</evidence>
<feature type="transmembrane region" description="Helical" evidence="9">
    <location>
        <begin position="296"/>
        <end position="317"/>
    </location>
</feature>
<keyword evidence="5 9" id="KW-0812">Transmembrane</keyword>
<dbReference type="AlphaFoldDB" id="A0A4P6KHA9"/>
<keyword evidence="3" id="KW-0813">Transport</keyword>
<keyword evidence="6 9" id="KW-1133">Transmembrane helix</keyword>
<feature type="transmembrane region" description="Helical" evidence="9">
    <location>
        <begin position="234"/>
        <end position="256"/>
    </location>
</feature>
<dbReference type="Pfam" id="PF01594">
    <property type="entry name" value="AI-2E_transport"/>
    <property type="match status" value="1"/>
</dbReference>
<dbReference type="Proteomes" id="UP000289260">
    <property type="component" value="Chromosome"/>
</dbReference>
<evidence type="ECO:0000313" key="11">
    <source>
        <dbReference type="Proteomes" id="UP000289260"/>
    </source>
</evidence>
<protein>
    <submittedName>
        <fullName evidence="10">AI-2E family transporter</fullName>
    </submittedName>
</protein>
<dbReference type="EMBL" id="CP035806">
    <property type="protein sequence ID" value="QBE48924.1"/>
    <property type="molecule type" value="Genomic_DNA"/>
</dbReference>
<evidence type="ECO:0000256" key="2">
    <source>
        <dbReference type="ARBA" id="ARBA00009773"/>
    </source>
</evidence>
<keyword evidence="7 9" id="KW-0472">Membrane</keyword>
<accession>A0A4P6KHA9</accession>
<dbReference type="OrthoDB" id="9799225at2"/>
<reference evidence="10 11" key="1">
    <citation type="submission" date="2019-02" db="EMBL/GenBank/DDBJ databases">
        <authorList>
            <person name="Sun L."/>
            <person name="Pan D."/>
            <person name="Wu X."/>
        </authorList>
    </citation>
    <scope>NUCLEOTIDE SEQUENCE [LARGE SCALE GENOMIC DNA]</scope>
    <source>
        <strain evidence="10 11">JW-1</strain>
    </source>
</reference>
<keyword evidence="11" id="KW-1185">Reference proteome</keyword>
<dbReference type="PANTHER" id="PTHR21716">
    <property type="entry name" value="TRANSMEMBRANE PROTEIN"/>
    <property type="match status" value="1"/>
</dbReference>
<dbReference type="GO" id="GO:0005886">
    <property type="term" value="C:plasma membrane"/>
    <property type="evidence" value="ECO:0007669"/>
    <property type="project" value="UniProtKB-SubCell"/>
</dbReference>
<comment type="subcellular location">
    <subcellularLocation>
        <location evidence="1">Cell membrane</location>
        <topology evidence="1">Multi-pass membrane protein</topology>
    </subcellularLocation>
</comment>
<evidence type="ECO:0000256" key="4">
    <source>
        <dbReference type="ARBA" id="ARBA00022475"/>
    </source>
</evidence>